<name>A0A915PYY7_9BILA</name>
<protein>
    <submittedName>
        <fullName evidence="2">Uncharacterized protein</fullName>
    </submittedName>
</protein>
<dbReference type="Proteomes" id="UP000887581">
    <property type="component" value="Unplaced"/>
</dbReference>
<organism evidence="1 2">
    <name type="scientific">Setaria digitata</name>
    <dbReference type="NCBI Taxonomy" id="48799"/>
    <lineage>
        <taxon>Eukaryota</taxon>
        <taxon>Metazoa</taxon>
        <taxon>Ecdysozoa</taxon>
        <taxon>Nematoda</taxon>
        <taxon>Chromadorea</taxon>
        <taxon>Rhabditida</taxon>
        <taxon>Spirurina</taxon>
        <taxon>Spiruromorpha</taxon>
        <taxon>Filarioidea</taxon>
        <taxon>Setariidae</taxon>
        <taxon>Setaria</taxon>
    </lineage>
</organism>
<keyword evidence="1" id="KW-1185">Reference proteome</keyword>
<reference evidence="2" key="1">
    <citation type="submission" date="2022-11" db="UniProtKB">
        <authorList>
            <consortium name="WormBaseParasite"/>
        </authorList>
    </citation>
    <scope>IDENTIFICATION</scope>
</reference>
<evidence type="ECO:0000313" key="2">
    <source>
        <dbReference type="WBParaSite" id="sdigi.contig605.g9191.t1"/>
    </source>
</evidence>
<sequence>MDREYSERLNRMDREYSERLNRMDREYSVLTGWTTHTVNISTG</sequence>
<dbReference type="WBParaSite" id="sdigi.contig605.g9191.t1">
    <property type="protein sequence ID" value="sdigi.contig605.g9191.t1"/>
    <property type="gene ID" value="sdigi.contig605.g9191"/>
</dbReference>
<accession>A0A915PYY7</accession>
<dbReference type="AlphaFoldDB" id="A0A915PYY7"/>
<evidence type="ECO:0000313" key="1">
    <source>
        <dbReference type="Proteomes" id="UP000887581"/>
    </source>
</evidence>
<proteinExistence type="predicted"/>